<protein>
    <submittedName>
        <fullName evidence="1">Uncharacterized protein</fullName>
    </submittedName>
</protein>
<evidence type="ECO:0000313" key="2">
    <source>
        <dbReference type="Proteomes" id="UP001485043"/>
    </source>
</evidence>
<name>A0AAW1TBI3_9CHLO</name>
<organism evidence="1 2">
    <name type="scientific">Apatococcus fuscideae</name>
    <dbReference type="NCBI Taxonomy" id="2026836"/>
    <lineage>
        <taxon>Eukaryota</taxon>
        <taxon>Viridiplantae</taxon>
        <taxon>Chlorophyta</taxon>
        <taxon>core chlorophytes</taxon>
        <taxon>Trebouxiophyceae</taxon>
        <taxon>Chlorellales</taxon>
        <taxon>Chlorellaceae</taxon>
        <taxon>Apatococcus</taxon>
    </lineage>
</organism>
<comment type="caution">
    <text evidence="1">The sequence shown here is derived from an EMBL/GenBank/DDBJ whole genome shotgun (WGS) entry which is preliminary data.</text>
</comment>
<sequence>MRSPSGSMWRSASIQHYGSCCPTVITKLPRPLLLVTVGTDWTQWCGILMMKWAAYMPPGGQHCSRRLAPLETMANLTMLIRPTRQASSSYPQELSRLLRKSSHLYTITSFGRLHISSMTSGHRQDAREANVVVGDTNQFVLFDELDKLSIGAEWLRDLQKGSTGEILRILKAPLAPMPDWIFGRLSKWGLGLLESVSEMPRVFRV</sequence>
<accession>A0AAW1TBI3</accession>
<dbReference type="EMBL" id="JALJOV010000104">
    <property type="protein sequence ID" value="KAK9867177.1"/>
    <property type="molecule type" value="Genomic_DNA"/>
</dbReference>
<dbReference type="AlphaFoldDB" id="A0AAW1TBI3"/>
<dbReference type="Proteomes" id="UP001485043">
    <property type="component" value="Unassembled WGS sequence"/>
</dbReference>
<proteinExistence type="predicted"/>
<gene>
    <name evidence="1" type="ORF">WJX84_006996</name>
</gene>
<evidence type="ECO:0000313" key="1">
    <source>
        <dbReference type="EMBL" id="KAK9867177.1"/>
    </source>
</evidence>
<reference evidence="1 2" key="1">
    <citation type="journal article" date="2024" name="Nat. Commun.">
        <title>Phylogenomics reveals the evolutionary origins of lichenization in chlorophyte algae.</title>
        <authorList>
            <person name="Puginier C."/>
            <person name="Libourel C."/>
            <person name="Otte J."/>
            <person name="Skaloud P."/>
            <person name="Haon M."/>
            <person name="Grisel S."/>
            <person name="Petersen M."/>
            <person name="Berrin J.G."/>
            <person name="Delaux P.M."/>
            <person name="Dal Grande F."/>
            <person name="Keller J."/>
        </authorList>
    </citation>
    <scope>NUCLEOTIDE SEQUENCE [LARGE SCALE GENOMIC DNA]</scope>
    <source>
        <strain evidence="1 2">SAG 2523</strain>
    </source>
</reference>
<keyword evidence="2" id="KW-1185">Reference proteome</keyword>